<feature type="region of interest" description="Disordered" evidence="3">
    <location>
        <begin position="55"/>
        <end position="120"/>
    </location>
</feature>
<protein>
    <recommendedName>
        <fullName evidence="4">SH3 domain-containing protein</fullName>
    </recommendedName>
</protein>
<evidence type="ECO:0000313" key="6">
    <source>
        <dbReference type="Proteomes" id="UP001165065"/>
    </source>
</evidence>
<organism evidence="5 6">
    <name type="scientific">Triparma columacea</name>
    <dbReference type="NCBI Taxonomy" id="722753"/>
    <lineage>
        <taxon>Eukaryota</taxon>
        <taxon>Sar</taxon>
        <taxon>Stramenopiles</taxon>
        <taxon>Ochrophyta</taxon>
        <taxon>Bolidophyceae</taxon>
        <taxon>Parmales</taxon>
        <taxon>Triparmaceae</taxon>
        <taxon>Triparma</taxon>
    </lineage>
</organism>
<sequence>MATEWFYGDDNEEQQGPITLAVLREKYASGEIRGDTLLWNEDMDTWEELDSLQELVKKLSQPPPPPKRIPSIAPPSAPTVDSDPADSWVVVSPQSQGKKSPVVSQKKQHEPIYTDDGEGYNSIGLKTTGYRDGEGGRQDQYTPGWALDDDKLHSVMQDSTVSDDLARTLNITQNPKEREATNNLGLRTTSRAVKGSMYGDYTNVGGENAGGRQEDCTVDDVGGTSSRSLHRDVMEGTGIRGGMVKEQRKAAFGGLRGEEERELGPGVKLVLRKSKDNNLDVIYSVVNSNSSAITATLDFEGSEGVELREPVLPSGGWKVVRTVEGNEESKVAHVVQIPGRRGGVRLACSVKEGAGGVGGSVGGNVGRATVGGRRKSITVAEPERKQLAPNLFLLKQKISSPLGYCYSIENGRTKDYELTMDFAGSKNVRLEGEGGGTTKVKEVVPPGDIVVVATVVQADLTAGISVKTKMGVRELGTISKSRGGKSGEVELKGPAGSGLKRCVKPYRAKDGSEMDVDVGDEVFLQGGNAGGGDGFVVGVNARSGATGLVPAECLEDAVGGVGGGTGSYNNVYRKGGDGGWEGGKGKVVQGMDVSVKRPPAVPSKKRWEPRAQAAGMPQPVGLVGMGREEGGGGGLVRYATKTYTVENQNKTTMGMRVDPRSGKVTTVKPGEKKSWVREEAVVRGYER</sequence>
<keyword evidence="1 2" id="KW-0728">SH3 domain</keyword>
<feature type="region of interest" description="Disordered" evidence="3">
    <location>
        <begin position="596"/>
        <end position="622"/>
    </location>
</feature>
<dbReference type="InterPro" id="IPR025640">
    <property type="entry name" value="GYF_2"/>
</dbReference>
<dbReference type="PROSITE" id="PS50002">
    <property type="entry name" value="SH3"/>
    <property type="match status" value="1"/>
</dbReference>
<reference evidence="6" key="1">
    <citation type="journal article" date="2023" name="Commun. Biol.">
        <title>Genome analysis of Parmales, the sister group of diatoms, reveals the evolutionary specialization of diatoms from phago-mixotrophs to photoautotrophs.</title>
        <authorList>
            <person name="Ban H."/>
            <person name="Sato S."/>
            <person name="Yoshikawa S."/>
            <person name="Yamada K."/>
            <person name="Nakamura Y."/>
            <person name="Ichinomiya M."/>
            <person name="Sato N."/>
            <person name="Blanc-Mathieu R."/>
            <person name="Endo H."/>
            <person name="Kuwata A."/>
            <person name="Ogata H."/>
        </authorList>
    </citation>
    <scope>NUCLEOTIDE SEQUENCE [LARGE SCALE GENOMIC DNA]</scope>
</reference>
<comment type="caution">
    <text evidence="5">The sequence shown here is derived from an EMBL/GenBank/DDBJ whole genome shotgun (WGS) entry which is preliminary data.</text>
</comment>
<evidence type="ECO:0000256" key="2">
    <source>
        <dbReference type="PROSITE-ProRule" id="PRU00192"/>
    </source>
</evidence>
<feature type="domain" description="SH3" evidence="4">
    <location>
        <begin position="495"/>
        <end position="559"/>
    </location>
</feature>
<dbReference type="SUPFAM" id="SSF50044">
    <property type="entry name" value="SH3-domain"/>
    <property type="match status" value="1"/>
</dbReference>
<dbReference type="InterPro" id="IPR036028">
    <property type="entry name" value="SH3-like_dom_sf"/>
</dbReference>
<name>A0A9W7L8G4_9STRA</name>
<evidence type="ECO:0000256" key="1">
    <source>
        <dbReference type="ARBA" id="ARBA00022443"/>
    </source>
</evidence>
<dbReference type="AlphaFoldDB" id="A0A9W7L8G4"/>
<dbReference type="Proteomes" id="UP001165065">
    <property type="component" value="Unassembled WGS sequence"/>
</dbReference>
<dbReference type="OrthoDB" id="446293at2759"/>
<keyword evidence="6" id="KW-1185">Reference proteome</keyword>
<dbReference type="EMBL" id="BRYA01001016">
    <property type="protein sequence ID" value="GMI37683.1"/>
    <property type="molecule type" value="Genomic_DNA"/>
</dbReference>
<feature type="compositionally biased region" description="Pro residues" evidence="3">
    <location>
        <begin position="61"/>
        <end position="77"/>
    </location>
</feature>
<gene>
    <name evidence="5" type="ORF">TrCOL_g8551</name>
</gene>
<evidence type="ECO:0000259" key="4">
    <source>
        <dbReference type="PROSITE" id="PS50002"/>
    </source>
</evidence>
<proteinExistence type="predicted"/>
<dbReference type="InterPro" id="IPR001452">
    <property type="entry name" value="SH3_domain"/>
</dbReference>
<accession>A0A9W7L8G4</accession>
<feature type="compositionally biased region" description="Polar residues" evidence="3">
    <location>
        <begin position="92"/>
        <end position="105"/>
    </location>
</feature>
<evidence type="ECO:0000256" key="3">
    <source>
        <dbReference type="SAM" id="MobiDB-lite"/>
    </source>
</evidence>
<feature type="region of interest" description="Disordered" evidence="3">
    <location>
        <begin position="647"/>
        <end position="672"/>
    </location>
</feature>
<dbReference type="Pfam" id="PF14237">
    <property type="entry name" value="GYF_2"/>
    <property type="match status" value="1"/>
</dbReference>
<evidence type="ECO:0000313" key="5">
    <source>
        <dbReference type="EMBL" id="GMI37683.1"/>
    </source>
</evidence>